<gene>
    <name evidence="2" type="ORF">G4L39_07515</name>
</gene>
<dbReference type="SUPFAM" id="SSF51161">
    <property type="entry name" value="Trimeric LpxA-like enzymes"/>
    <property type="match status" value="1"/>
</dbReference>
<evidence type="ECO:0000256" key="1">
    <source>
        <dbReference type="ARBA" id="ARBA00007274"/>
    </source>
</evidence>
<dbReference type="InterPro" id="IPR011004">
    <property type="entry name" value="Trimer_LpxA-like_sf"/>
</dbReference>
<keyword evidence="2" id="KW-0808">Transferase</keyword>
<accession>A0A6M1RRJ9</accession>
<evidence type="ECO:0000313" key="3">
    <source>
        <dbReference type="Proteomes" id="UP000477311"/>
    </source>
</evidence>
<dbReference type="Gene3D" id="2.160.10.10">
    <property type="entry name" value="Hexapeptide repeat proteins"/>
    <property type="match status" value="1"/>
</dbReference>
<comment type="caution">
    <text evidence="2">The sequence shown here is derived from an EMBL/GenBank/DDBJ whole genome shotgun (WGS) entry which is preliminary data.</text>
</comment>
<reference evidence="2 3" key="1">
    <citation type="submission" date="2020-02" db="EMBL/GenBank/DDBJ databases">
        <title>Draft genome sequence of Limisphaera ngatamarikiensis NGM72.4T, a thermophilic Verrucomicrobia grouped in subdivision 3.</title>
        <authorList>
            <person name="Carere C.R."/>
            <person name="Steen J."/>
            <person name="Hugenholtz P."/>
            <person name="Stott M.B."/>
        </authorList>
    </citation>
    <scope>NUCLEOTIDE SEQUENCE [LARGE SCALE GENOMIC DNA]</scope>
    <source>
        <strain evidence="2 3">NGM72.4</strain>
    </source>
</reference>
<dbReference type="EMBL" id="JAAKYA010000052">
    <property type="protein sequence ID" value="NGO39245.1"/>
    <property type="molecule type" value="Genomic_DNA"/>
</dbReference>
<dbReference type="PANTHER" id="PTHR43300:SF11">
    <property type="entry name" value="ACETYLTRANSFERASE RV3034C-RELATED"/>
    <property type="match status" value="1"/>
</dbReference>
<name>A0A6M1RRJ9_9BACT</name>
<protein>
    <submittedName>
        <fullName evidence="2">CatB-related O-acetyltransferase</fullName>
    </submittedName>
</protein>
<dbReference type="CDD" id="cd03349">
    <property type="entry name" value="LbH_XAT"/>
    <property type="match status" value="1"/>
</dbReference>
<proteinExistence type="inferred from homology"/>
<sequence length="184" mass="20057">MRLEGGPVYSVSVREILKRYHGVTVGMYTIGPCEAGPDNFAPGTVIGRYCSIYYTARVLEEDGPAGLVRWGPAWVPGAPRSAPLNLRKEGTVVGHDVYIGHNAVLLPSVSRVGHGAIVGAGSVVREDVPPYAVVTGNPARVVRYRFRPATVEKLLSEQWWLKSIDELIDLGIQLNRPIEVNEGR</sequence>
<dbReference type="InterPro" id="IPR050179">
    <property type="entry name" value="Trans_hexapeptide_repeat"/>
</dbReference>
<dbReference type="GO" id="GO:0016740">
    <property type="term" value="F:transferase activity"/>
    <property type="evidence" value="ECO:0007669"/>
    <property type="project" value="UniProtKB-KW"/>
</dbReference>
<dbReference type="PANTHER" id="PTHR43300">
    <property type="entry name" value="ACETYLTRANSFERASE"/>
    <property type="match status" value="1"/>
</dbReference>
<evidence type="ECO:0000313" key="2">
    <source>
        <dbReference type="EMBL" id="NGO39245.1"/>
    </source>
</evidence>
<keyword evidence="3" id="KW-1185">Reference proteome</keyword>
<comment type="similarity">
    <text evidence="1">Belongs to the transferase hexapeptide repeat family.</text>
</comment>
<dbReference type="AlphaFoldDB" id="A0A6M1RRJ9"/>
<organism evidence="2 3">
    <name type="scientific">Limisphaera ngatamarikiensis</name>
    <dbReference type="NCBI Taxonomy" id="1324935"/>
    <lineage>
        <taxon>Bacteria</taxon>
        <taxon>Pseudomonadati</taxon>
        <taxon>Verrucomicrobiota</taxon>
        <taxon>Verrucomicrobiia</taxon>
        <taxon>Limisphaerales</taxon>
        <taxon>Limisphaeraceae</taxon>
        <taxon>Limisphaera</taxon>
    </lineage>
</organism>
<dbReference type="Proteomes" id="UP000477311">
    <property type="component" value="Unassembled WGS sequence"/>
</dbReference>